<feature type="compositionally biased region" description="Low complexity" evidence="1">
    <location>
        <begin position="27"/>
        <end position="39"/>
    </location>
</feature>
<organism evidence="2 3">
    <name type="scientific">Mycena rosella</name>
    <name type="common">Pink bonnet</name>
    <name type="synonym">Agaricus rosellus</name>
    <dbReference type="NCBI Taxonomy" id="1033263"/>
    <lineage>
        <taxon>Eukaryota</taxon>
        <taxon>Fungi</taxon>
        <taxon>Dikarya</taxon>
        <taxon>Basidiomycota</taxon>
        <taxon>Agaricomycotina</taxon>
        <taxon>Agaricomycetes</taxon>
        <taxon>Agaricomycetidae</taxon>
        <taxon>Agaricales</taxon>
        <taxon>Marasmiineae</taxon>
        <taxon>Mycenaceae</taxon>
        <taxon>Mycena</taxon>
    </lineage>
</organism>
<proteinExistence type="predicted"/>
<dbReference type="Proteomes" id="UP001221757">
    <property type="component" value="Unassembled WGS sequence"/>
</dbReference>
<name>A0AAD7AX36_MYCRO</name>
<keyword evidence="3" id="KW-1185">Reference proteome</keyword>
<feature type="region of interest" description="Disordered" evidence="1">
    <location>
        <begin position="427"/>
        <end position="479"/>
    </location>
</feature>
<feature type="compositionally biased region" description="Basic and acidic residues" evidence="1">
    <location>
        <begin position="114"/>
        <end position="131"/>
    </location>
</feature>
<feature type="compositionally biased region" description="Polar residues" evidence="1">
    <location>
        <begin position="1"/>
        <end position="14"/>
    </location>
</feature>
<feature type="compositionally biased region" description="Basic and acidic residues" evidence="1">
    <location>
        <begin position="15"/>
        <end position="25"/>
    </location>
</feature>
<feature type="region of interest" description="Disordered" evidence="1">
    <location>
        <begin position="1"/>
        <end position="315"/>
    </location>
</feature>
<reference evidence="2" key="1">
    <citation type="submission" date="2023-03" db="EMBL/GenBank/DDBJ databases">
        <title>Massive genome expansion in bonnet fungi (Mycena s.s.) driven by repeated elements and novel gene families across ecological guilds.</title>
        <authorList>
            <consortium name="Lawrence Berkeley National Laboratory"/>
            <person name="Harder C.B."/>
            <person name="Miyauchi S."/>
            <person name="Viragh M."/>
            <person name="Kuo A."/>
            <person name="Thoen E."/>
            <person name="Andreopoulos B."/>
            <person name="Lu D."/>
            <person name="Skrede I."/>
            <person name="Drula E."/>
            <person name="Henrissat B."/>
            <person name="Morin E."/>
            <person name="Kohler A."/>
            <person name="Barry K."/>
            <person name="LaButti K."/>
            <person name="Morin E."/>
            <person name="Salamov A."/>
            <person name="Lipzen A."/>
            <person name="Mereny Z."/>
            <person name="Hegedus B."/>
            <person name="Baldrian P."/>
            <person name="Stursova M."/>
            <person name="Weitz H."/>
            <person name="Taylor A."/>
            <person name="Grigoriev I.V."/>
            <person name="Nagy L.G."/>
            <person name="Martin F."/>
            <person name="Kauserud H."/>
        </authorList>
    </citation>
    <scope>NUCLEOTIDE SEQUENCE</scope>
    <source>
        <strain evidence="2">CBHHK067</strain>
    </source>
</reference>
<feature type="compositionally biased region" description="Basic and acidic residues" evidence="1">
    <location>
        <begin position="80"/>
        <end position="92"/>
    </location>
</feature>
<dbReference type="AlphaFoldDB" id="A0AAD7AX36"/>
<evidence type="ECO:0000313" key="2">
    <source>
        <dbReference type="EMBL" id="KAJ7602106.1"/>
    </source>
</evidence>
<protein>
    <submittedName>
        <fullName evidence="2">Uncharacterized protein</fullName>
    </submittedName>
</protein>
<feature type="compositionally biased region" description="Acidic residues" evidence="1">
    <location>
        <begin position="137"/>
        <end position="157"/>
    </location>
</feature>
<accession>A0AAD7AX36</accession>
<feature type="compositionally biased region" description="Low complexity" evidence="1">
    <location>
        <begin position="93"/>
        <end position="108"/>
    </location>
</feature>
<gene>
    <name evidence="2" type="ORF">B0H17DRAFT_1222889</name>
</gene>
<feature type="compositionally biased region" description="Acidic residues" evidence="1">
    <location>
        <begin position="168"/>
        <end position="180"/>
    </location>
</feature>
<comment type="caution">
    <text evidence="2">The sequence shown here is derived from an EMBL/GenBank/DDBJ whole genome shotgun (WGS) entry which is preliminary data.</text>
</comment>
<evidence type="ECO:0000313" key="3">
    <source>
        <dbReference type="Proteomes" id="UP001221757"/>
    </source>
</evidence>
<feature type="compositionally biased region" description="Acidic residues" evidence="1">
    <location>
        <begin position="455"/>
        <end position="478"/>
    </location>
</feature>
<evidence type="ECO:0000256" key="1">
    <source>
        <dbReference type="SAM" id="MobiDB-lite"/>
    </source>
</evidence>
<dbReference type="EMBL" id="JARKIE010001434">
    <property type="protein sequence ID" value="KAJ7602106.1"/>
    <property type="molecule type" value="Genomic_DNA"/>
</dbReference>
<feature type="compositionally biased region" description="Low complexity" evidence="1">
    <location>
        <begin position="428"/>
        <end position="446"/>
    </location>
</feature>
<feature type="compositionally biased region" description="Polar residues" evidence="1">
    <location>
        <begin position="207"/>
        <end position="216"/>
    </location>
</feature>
<sequence length="692" mass="75479">MNFKDGSSTNQSQDNFKDGTKKNDAVSESSLTQSSTTSLPHHHGSRDALLGPRLTTRPGNKDKQPAIDTGYRKPWRKNRTKAEILADEEKAASAKLKSTQQQKKLTSKVAALEDSMREEDIRRDAEADHPLDPVLPAEEEEADELEEELAEESEPEDQSGAYVAGAESESEGEEPSEDEPESKPKPRGRSSAVKSAGKAGRSDVAAQRQTAAQSGTPKVAATAGQAAKRKASLTSQKSVAKKSKSSKKAGLAPVRGRTASSASNRSMAVDSDEDDHMVKLGGPAIDDDVNEDVERKKGKNRKRGKPAESIIKITVPPKAQTLKQLRDGRDKWTTADLPAGAALLFKEDVTPLIRERVGFQADPWEPPSDDTVQDILNLVYSADDAPSHDVSEPVWQGLIQSRLHDWRGAFGTQAVKGIQLMVDAAKNSPPLDADAGDSPPSSDAPGTESEHQDSDEAMAPEADEDEAPPDEAEDDDPFFDLKTPAGVAAFVEWALQVVDHTSPFHWRKWRKGVRKEGLFEGDLIVYTFAAHLTAVDSIPVKYQFDPEEAPTPPIGEMILCIQAVERALRAWSTGELVLSSKPIHHFSKDHWGDTTKQRNGKDVKDKRATKYVGTLRSLDDGQWYAIHEAALRWVEPKKRSGSSRSSSMDASMVELESDEDDNFVLAADVCGALIMSVSDCRRAARPSTMDPK</sequence>